<reference evidence="1" key="1">
    <citation type="submission" date="2022-10" db="EMBL/GenBank/DDBJ databases">
        <title>Complete Genome of Trichothecium roseum strain YXFP-22015, a Plant Pathogen Isolated from Citrus.</title>
        <authorList>
            <person name="Wang Y."/>
            <person name="Zhu L."/>
        </authorList>
    </citation>
    <scope>NUCLEOTIDE SEQUENCE</scope>
    <source>
        <strain evidence="1">YXFP-22015</strain>
    </source>
</reference>
<comment type="caution">
    <text evidence="1">The sequence shown here is derived from an EMBL/GenBank/DDBJ whole genome shotgun (WGS) entry which is preliminary data.</text>
</comment>
<dbReference type="EMBL" id="CM047941">
    <property type="protein sequence ID" value="KAI9902348.1"/>
    <property type="molecule type" value="Genomic_DNA"/>
</dbReference>
<sequence length="241" mass="27154">MMAPRTLSDTLTLSNQVQIPLLGFGVYQSPQDVCRKSCLKALELGYRHIDTAQFYANEDDVGQAVAESKLPRSDIFITTKILQSEGSVNMSYMKCLGSAKKLDQRTGYVDLFLVHSPHGGADARRAMWQALEKMYEEEMKGYAKVWPPHVNQIELHPWAQQRKLVTYYLEKITKKHNVSTNQALVRYSLQKGWIPLPKSDNPERIKLNADVYGFSLDESDMALLDSLDQGSAGAIVEAVKN</sequence>
<evidence type="ECO:0000313" key="2">
    <source>
        <dbReference type="Proteomes" id="UP001163324"/>
    </source>
</evidence>
<protein>
    <submittedName>
        <fullName evidence="1">Uncharacterized protein</fullName>
    </submittedName>
</protein>
<accession>A0ACC0VA69</accession>
<proteinExistence type="predicted"/>
<name>A0ACC0VA69_9HYPO</name>
<organism evidence="1 2">
    <name type="scientific">Trichothecium roseum</name>
    <dbReference type="NCBI Taxonomy" id="47278"/>
    <lineage>
        <taxon>Eukaryota</taxon>
        <taxon>Fungi</taxon>
        <taxon>Dikarya</taxon>
        <taxon>Ascomycota</taxon>
        <taxon>Pezizomycotina</taxon>
        <taxon>Sordariomycetes</taxon>
        <taxon>Hypocreomycetidae</taxon>
        <taxon>Hypocreales</taxon>
        <taxon>Hypocreales incertae sedis</taxon>
        <taxon>Trichothecium</taxon>
    </lineage>
</organism>
<dbReference type="Proteomes" id="UP001163324">
    <property type="component" value="Chromosome 2"/>
</dbReference>
<evidence type="ECO:0000313" key="1">
    <source>
        <dbReference type="EMBL" id="KAI9902348.1"/>
    </source>
</evidence>
<keyword evidence="2" id="KW-1185">Reference proteome</keyword>
<gene>
    <name evidence="1" type="ORF">N3K66_001700</name>
</gene>